<comment type="similarity">
    <text evidence="1">Belongs to the N(4)/N(6)-methyltransferase family.</text>
</comment>
<dbReference type="EMBL" id="JABCJJ010000054">
    <property type="protein sequence ID" value="NMR21704.1"/>
    <property type="molecule type" value="Genomic_DNA"/>
</dbReference>
<dbReference type="GO" id="GO:0008170">
    <property type="term" value="F:N-methyltransferase activity"/>
    <property type="evidence" value="ECO:0007669"/>
    <property type="project" value="InterPro"/>
</dbReference>
<evidence type="ECO:0000313" key="7">
    <source>
        <dbReference type="Proteomes" id="UP000562124"/>
    </source>
</evidence>
<dbReference type="Proteomes" id="UP000562124">
    <property type="component" value="Unassembled WGS sequence"/>
</dbReference>
<gene>
    <name evidence="6" type="ORF">HIR71_16035</name>
</gene>
<dbReference type="AlphaFoldDB" id="A0A7Y0QJ97"/>
<dbReference type="GO" id="GO:0003677">
    <property type="term" value="F:DNA binding"/>
    <property type="evidence" value="ECO:0007669"/>
    <property type="project" value="InterPro"/>
</dbReference>
<dbReference type="RefSeq" id="WP_169326068.1">
    <property type="nucleotide sequence ID" value="NZ_JABCJJ010000054.1"/>
</dbReference>
<keyword evidence="2 6" id="KW-0489">Methyltransferase</keyword>
<proteinExistence type="inferred from homology"/>
<feature type="domain" description="DNA methylase N-4/N-6" evidence="5">
    <location>
        <begin position="99"/>
        <end position="346"/>
    </location>
</feature>
<dbReference type="InterPro" id="IPR002052">
    <property type="entry name" value="DNA_methylase_N6_adenine_CS"/>
</dbReference>
<dbReference type="Gene3D" id="3.40.50.150">
    <property type="entry name" value="Vaccinia Virus protein VP39"/>
    <property type="match status" value="1"/>
</dbReference>
<dbReference type="SUPFAM" id="SSF53335">
    <property type="entry name" value="S-adenosyl-L-methionine-dependent methyltransferases"/>
    <property type="match status" value="1"/>
</dbReference>
<protein>
    <submittedName>
        <fullName evidence="6">Site-specific DNA-methyltransferase</fullName>
    </submittedName>
</protein>
<keyword evidence="4" id="KW-0949">S-adenosyl-L-methionine</keyword>
<keyword evidence="7" id="KW-1185">Reference proteome</keyword>
<dbReference type="PROSITE" id="PS00092">
    <property type="entry name" value="N6_MTASE"/>
    <property type="match status" value="1"/>
</dbReference>
<keyword evidence="3 6" id="KW-0808">Transferase</keyword>
<evidence type="ECO:0000259" key="5">
    <source>
        <dbReference type="Pfam" id="PF01555"/>
    </source>
</evidence>
<dbReference type="InterPro" id="IPR029063">
    <property type="entry name" value="SAM-dependent_MTases_sf"/>
</dbReference>
<dbReference type="PRINTS" id="PR00506">
    <property type="entry name" value="D21N6MTFRASE"/>
</dbReference>
<reference evidence="6 7" key="1">
    <citation type="submission" date="2020-04" db="EMBL/GenBank/DDBJ databases">
        <title>Sequencing and Assembly of C. fimi.</title>
        <authorList>
            <person name="Ramsey A.R."/>
        </authorList>
    </citation>
    <scope>NUCLEOTIDE SEQUENCE [LARGE SCALE GENOMIC DNA]</scope>
    <source>
        <strain evidence="6 7">SB</strain>
    </source>
</reference>
<dbReference type="GO" id="GO:0032259">
    <property type="term" value="P:methylation"/>
    <property type="evidence" value="ECO:0007669"/>
    <property type="project" value="UniProtKB-KW"/>
</dbReference>
<accession>A0A7Y0QJ97</accession>
<evidence type="ECO:0000256" key="2">
    <source>
        <dbReference type="ARBA" id="ARBA00022603"/>
    </source>
</evidence>
<comment type="caution">
    <text evidence="6">The sequence shown here is derived from an EMBL/GenBank/DDBJ whole genome shotgun (WGS) entry which is preliminary data.</text>
</comment>
<sequence length="637" mass="71361">MGKSLLEQLPGIVATGKRQAAQVLEQLEGRNRVTLQTRELVIPSKDTVATDLFTQADRADLQSASPNGELSRLIYGDNLLAMAALLAGDQNTSSMRGKVDLIYIDPPFDSKADYRTKIILPGATIDQKPTVFEQFAYSDTWSDGTASYLAMITPRLVLMRELLADTGSIFVHLDWHVGHYVKIVLDEIFGRDNFTNDIVWWYYNKMQGNIKTFPRNHDYIMFYRKSASFTFNPQKEKRLEPIRQIKRVWSSETKSLVNAKGDDGKVVYIDSTHRTIDDVWRLSMLQPADKTENLRFNTQKPETLLERIISATTDEGSLVADFFIGSGTTAAVAERLGRRWVATDLGKPSTMITRKRLIDQNAKPFLYQAIGDYQVEQARSTLGRSFRVGDLAKVVLDLYGALPLPTEENVNGSLGRLPSTRTLVYADSPSKLTTVSTLRRAQGYRDSKLGGFEKVIVLGWNFSAGIGQDIASLGDPNLEVLVIPPDLLDRLKKKGADKLAAEVRFSSLQFLQAGVISRKASAGREELRVALHNYVLLSPEAINLDDKNRAELQSIMNNEPLALIEYWAVDPDYDGEVFRSVWQDYRGNTGNDDDALRVITAAQIDLPIHDGPRRVCIRAVDVFGYESEVVIDRVEVD</sequence>
<evidence type="ECO:0000256" key="3">
    <source>
        <dbReference type="ARBA" id="ARBA00022679"/>
    </source>
</evidence>
<dbReference type="InterPro" id="IPR002295">
    <property type="entry name" value="N4/N6-MTase_EcoPI_Mod-like"/>
</dbReference>
<organism evidence="6 7">
    <name type="scientific">Cellulomonas fimi</name>
    <dbReference type="NCBI Taxonomy" id="1708"/>
    <lineage>
        <taxon>Bacteria</taxon>
        <taxon>Bacillati</taxon>
        <taxon>Actinomycetota</taxon>
        <taxon>Actinomycetes</taxon>
        <taxon>Micrococcales</taxon>
        <taxon>Cellulomonadaceae</taxon>
        <taxon>Cellulomonas</taxon>
    </lineage>
</organism>
<evidence type="ECO:0000256" key="1">
    <source>
        <dbReference type="ARBA" id="ARBA00006594"/>
    </source>
</evidence>
<evidence type="ECO:0000313" key="6">
    <source>
        <dbReference type="EMBL" id="NMR21704.1"/>
    </source>
</evidence>
<dbReference type="Pfam" id="PF01555">
    <property type="entry name" value="N6_N4_Mtase"/>
    <property type="match status" value="1"/>
</dbReference>
<dbReference type="InterPro" id="IPR002941">
    <property type="entry name" value="DNA_methylase_N4/N6"/>
</dbReference>
<evidence type="ECO:0000256" key="4">
    <source>
        <dbReference type="ARBA" id="ARBA00022691"/>
    </source>
</evidence>
<name>A0A7Y0QJ97_CELFI</name>